<evidence type="ECO:0000313" key="4">
    <source>
        <dbReference type="EMBL" id="MBV6288783.1"/>
    </source>
</evidence>
<keyword evidence="5" id="KW-1185">Reference proteome</keyword>
<evidence type="ECO:0000256" key="2">
    <source>
        <dbReference type="ARBA" id="ARBA00023315"/>
    </source>
</evidence>
<reference evidence="4" key="2">
    <citation type="journal article" date="2023" name="Plant Pathol.">
        <title>Dismantling and reorganizing Pseudomonas marginalis sensu#lato.</title>
        <authorList>
            <person name="Sawada H."/>
            <person name="Fujikawa T."/>
            <person name="Satou M."/>
        </authorList>
    </citation>
    <scope>NUCLEOTIDE SEQUENCE</scope>
    <source>
        <strain evidence="4">MAFF 301350</strain>
    </source>
</reference>
<dbReference type="PANTHER" id="PTHR43877:SF2">
    <property type="entry name" value="AMINOALKYLPHOSPHONATE N-ACETYLTRANSFERASE-RELATED"/>
    <property type="match status" value="1"/>
</dbReference>
<gene>
    <name evidence="4" type="ORF">KUO17_17405</name>
</gene>
<dbReference type="RefSeq" id="WP_217976769.1">
    <property type="nucleotide sequence ID" value="NZ_JAHTBI010000058.1"/>
</dbReference>
<accession>A0A9Q3AF87</accession>
<keyword evidence="2" id="KW-0012">Acyltransferase</keyword>
<dbReference type="GO" id="GO:0016747">
    <property type="term" value="F:acyltransferase activity, transferring groups other than amino-acyl groups"/>
    <property type="evidence" value="ECO:0007669"/>
    <property type="project" value="InterPro"/>
</dbReference>
<keyword evidence="1" id="KW-0808">Transferase</keyword>
<evidence type="ECO:0000256" key="1">
    <source>
        <dbReference type="ARBA" id="ARBA00022679"/>
    </source>
</evidence>
<dbReference type="InterPro" id="IPR000182">
    <property type="entry name" value="GNAT_dom"/>
</dbReference>
<dbReference type="PROSITE" id="PS51186">
    <property type="entry name" value="GNAT"/>
    <property type="match status" value="1"/>
</dbReference>
<proteinExistence type="predicted"/>
<dbReference type="CDD" id="cd04301">
    <property type="entry name" value="NAT_SF"/>
    <property type="match status" value="1"/>
</dbReference>
<protein>
    <submittedName>
        <fullName evidence="4">GNAT family N-acetyltransferase</fullName>
    </submittedName>
</protein>
<sequence length="148" mass="16508">MTYSLQHLEDTRGFAASFDVMRVLRPQVTDVAAYVAQLLRQAEQGYRLLAACDGEQVVGLAGYRLLENLLYGRFIYVDDLVVSPALQRSGLGAQLLGAVREEAVQHGCDHFVLDTGLHMPLAQRFYFRQGLLARGMHFTQRLRPGSPA</sequence>
<feature type="domain" description="N-acetyltransferase" evidence="3">
    <location>
        <begin position="9"/>
        <end position="148"/>
    </location>
</feature>
<dbReference type="EMBL" id="JAHTBI010000058">
    <property type="protein sequence ID" value="MBV6288783.1"/>
    <property type="molecule type" value="Genomic_DNA"/>
</dbReference>
<organism evidence="4 5">
    <name type="scientific">Pseudomonas aegrilactucae</name>
    <dbReference type="NCBI Taxonomy" id="2854028"/>
    <lineage>
        <taxon>Bacteria</taxon>
        <taxon>Pseudomonadati</taxon>
        <taxon>Pseudomonadota</taxon>
        <taxon>Gammaproteobacteria</taxon>
        <taxon>Pseudomonadales</taxon>
        <taxon>Pseudomonadaceae</taxon>
        <taxon>Pseudomonas</taxon>
    </lineage>
</organism>
<dbReference type="Pfam" id="PF00583">
    <property type="entry name" value="Acetyltransf_1"/>
    <property type="match status" value="1"/>
</dbReference>
<reference evidence="4" key="1">
    <citation type="journal article" date="2022" name="Int. J. Syst. Evol. Microbiol.">
        <title>Pseudomonas aegrilactucae sp. nov. and Pseudomonas morbosilactucae sp. nov., pathogens causing bacterial rot of lettuce in Japan.</title>
        <authorList>
            <person name="Sawada H."/>
            <person name="Fujikawa T."/>
            <person name="Satou M."/>
        </authorList>
    </citation>
    <scope>NUCLEOTIDE SEQUENCE</scope>
    <source>
        <strain evidence="4">MAFF 301350</strain>
    </source>
</reference>
<dbReference type="Proteomes" id="UP001106592">
    <property type="component" value="Unassembled WGS sequence"/>
</dbReference>
<comment type="caution">
    <text evidence="4">The sequence shown here is derived from an EMBL/GenBank/DDBJ whole genome shotgun (WGS) entry which is preliminary data.</text>
</comment>
<evidence type="ECO:0000259" key="3">
    <source>
        <dbReference type="PROSITE" id="PS51186"/>
    </source>
</evidence>
<name>A0A9Q3AF87_9PSED</name>
<dbReference type="InterPro" id="IPR050832">
    <property type="entry name" value="Bact_Acetyltransf"/>
</dbReference>
<dbReference type="PANTHER" id="PTHR43877">
    <property type="entry name" value="AMINOALKYLPHOSPHONATE N-ACETYLTRANSFERASE-RELATED-RELATED"/>
    <property type="match status" value="1"/>
</dbReference>
<evidence type="ECO:0000313" key="5">
    <source>
        <dbReference type="Proteomes" id="UP001106592"/>
    </source>
</evidence>
<dbReference type="AlphaFoldDB" id="A0A9Q3AF87"/>